<dbReference type="Pfam" id="PF00160">
    <property type="entry name" value="Pro_isomerase"/>
    <property type="match status" value="1"/>
</dbReference>
<sequence>MSVTLHTTLGDIKLELFCELIEKPCYNFLALAASGQYDGAIFHRNIKDFMVQAGIPNEKGIIKKGTSIWGGKFKDVFHPSLKHAARGMVSFANSGPDTNGSQFFICYKKHEHLDGKFTIFARVIDGLNVLDAMEEVEVNEKSRPVQDIIIERITIHANPLAK</sequence>
<dbReference type="InterPro" id="IPR002130">
    <property type="entry name" value="Cyclophilin-type_PPIase_dom"/>
</dbReference>
<evidence type="ECO:0000256" key="1">
    <source>
        <dbReference type="ARBA" id="ARBA00000971"/>
    </source>
</evidence>
<keyword evidence="8" id="KW-1185">Reference proteome</keyword>
<dbReference type="InterPro" id="IPR029000">
    <property type="entry name" value="Cyclophilin-like_dom_sf"/>
</dbReference>
<dbReference type="RefSeq" id="XP_040727137.1">
    <property type="nucleotide sequence ID" value="XM_040871008.1"/>
</dbReference>
<dbReference type="InterPro" id="IPR020892">
    <property type="entry name" value="Cyclophilin-type_PPIase_CS"/>
</dbReference>
<evidence type="ECO:0000313" key="8">
    <source>
        <dbReference type="Proteomes" id="UP000193685"/>
    </source>
</evidence>
<gene>
    <name evidence="7" type="ORF">BCR37DRAFT_391421</name>
</gene>
<dbReference type="SUPFAM" id="SSF50891">
    <property type="entry name" value="Cyclophilin-like"/>
    <property type="match status" value="1"/>
</dbReference>
<dbReference type="InterPro" id="IPR024936">
    <property type="entry name" value="Cyclophilin-type_PPIase"/>
</dbReference>
<evidence type="ECO:0000256" key="2">
    <source>
        <dbReference type="ARBA" id="ARBA00023110"/>
    </source>
</evidence>
<dbReference type="AlphaFoldDB" id="A0A1Y2FSG4"/>
<protein>
    <recommendedName>
        <fullName evidence="5">Peptidyl-prolyl cis-trans isomerase</fullName>
        <shortName evidence="5">PPIase</shortName>
        <ecNumber evidence="5">5.2.1.8</ecNumber>
    </recommendedName>
</protein>
<proteinExistence type="inferred from homology"/>
<dbReference type="PIRSF" id="PIRSF001467">
    <property type="entry name" value="Peptidylpro_ismrse"/>
    <property type="match status" value="1"/>
</dbReference>
<evidence type="ECO:0000256" key="4">
    <source>
        <dbReference type="ARBA" id="ARBA00038286"/>
    </source>
</evidence>
<keyword evidence="2 5" id="KW-0697">Rotamase</keyword>
<reference evidence="7 8" key="1">
    <citation type="submission" date="2016-07" db="EMBL/GenBank/DDBJ databases">
        <title>Pervasive Adenine N6-methylation of Active Genes in Fungi.</title>
        <authorList>
            <consortium name="DOE Joint Genome Institute"/>
            <person name="Mondo S.J."/>
            <person name="Dannebaum R.O."/>
            <person name="Kuo R.C."/>
            <person name="Labutti K."/>
            <person name="Haridas S."/>
            <person name="Kuo A."/>
            <person name="Salamov A."/>
            <person name="Ahrendt S.R."/>
            <person name="Lipzen A."/>
            <person name="Sullivan W."/>
            <person name="Andreopoulos W.B."/>
            <person name="Clum A."/>
            <person name="Lindquist E."/>
            <person name="Daum C."/>
            <person name="Ramamoorthy G.K."/>
            <person name="Gryganskyi A."/>
            <person name="Culley D."/>
            <person name="Magnuson J.K."/>
            <person name="James T.Y."/>
            <person name="O'Malley M.A."/>
            <person name="Stajich J.E."/>
            <person name="Spatafora J.W."/>
            <person name="Visel A."/>
            <person name="Grigoriev I.V."/>
        </authorList>
    </citation>
    <scope>NUCLEOTIDE SEQUENCE [LARGE SCALE GENOMIC DNA]</scope>
    <source>
        <strain evidence="7 8">12-1054</strain>
    </source>
</reference>
<evidence type="ECO:0000259" key="6">
    <source>
        <dbReference type="PROSITE" id="PS50072"/>
    </source>
</evidence>
<dbReference type="PANTHER" id="PTHR45625:SF2">
    <property type="entry name" value="PEPTIDYL-PROLYL CIS-TRANS ISOMERASE-LIKE 3"/>
    <property type="match status" value="1"/>
</dbReference>
<name>A0A1Y2FSG4_PROLT</name>
<comment type="caution">
    <text evidence="7">The sequence shown here is derived from an EMBL/GenBank/DDBJ whole genome shotgun (WGS) entry which is preliminary data.</text>
</comment>
<evidence type="ECO:0000256" key="3">
    <source>
        <dbReference type="ARBA" id="ARBA00023235"/>
    </source>
</evidence>
<comment type="similarity">
    <text evidence="4">Belongs to the cyclophilin-type PPIase family. PPIL3 subfamily.</text>
</comment>
<dbReference type="PRINTS" id="PR00153">
    <property type="entry name" value="CSAPPISMRASE"/>
</dbReference>
<dbReference type="Proteomes" id="UP000193685">
    <property type="component" value="Unassembled WGS sequence"/>
</dbReference>
<dbReference type="PROSITE" id="PS00170">
    <property type="entry name" value="CSA_PPIASE_1"/>
    <property type="match status" value="1"/>
</dbReference>
<dbReference type="InterPro" id="IPR044666">
    <property type="entry name" value="Cyclophilin_A-like"/>
</dbReference>
<dbReference type="PROSITE" id="PS50072">
    <property type="entry name" value="CSA_PPIASE_2"/>
    <property type="match status" value="1"/>
</dbReference>
<feature type="domain" description="PPIase cyclophilin-type" evidence="6">
    <location>
        <begin position="6"/>
        <end position="155"/>
    </location>
</feature>
<dbReference type="GO" id="GO:0003755">
    <property type="term" value="F:peptidyl-prolyl cis-trans isomerase activity"/>
    <property type="evidence" value="ECO:0007669"/>
    <property type="project" value="UniProtKB-UniRule"/>
</dbReference>
<dbReference type="GO" id="GO:0006457">
    <property type="term" value="P:protein folding"/>
    <property type="evidence" value="ECO:0007669"/>
    <property type="project" value="InterPro"/>
</dbReference>
<keyword evidence="3 5" id="KW-0413">Isomerase</keyword>
<dbReference type="STRING" id="56484.A0A1Y2FSG4"/>
<dbReference type="GO" id="GO:0071013">
    <property type="term" value="C:catalytic step 2 spliceosome"/>
    <property type="evidence" value="ECO:0007669"/>
    <property type="project" value="TreeGrafter"/>
</dbReference>
<organism evidence="7 8">
    <name type="scientific">Protomyces lactucae-debilis</name>
    <dbReference type="NCBI Taxonomy" id="2754530"/>
    <lineage>
        <taxon>Eukaryota</taxon>
        <taxon>Fungi</taxon>
        <taxon>Dikarya</taxon>
        <taxon>Ascomycota</taxon>
        <taxon>Taphrinomycotina</taxon>
        <taxon>Taphrinomycetes</taxon>
        <taxon>Taphrinales</taxon>
        <taxon>Protomycetaceae</taxon>
        <taxon>Protomyces</taxon>
    </lineage>
</organism>
<dbReference type="OMA" id="VPFHRVM"/>
<dbReference type="GeneID" id="63787607"/>
<dbReference type="Gene3D" id="2.40.100.10">
    <property type="entry name" value="Cyclophilin-like"/>
    <property type="match status" value="1"/>
</dbReference>
<comment type="function">
    <text evidence="5">PPIases accelerate the folding of proteins. It catalyzes the cis-trans isomerization of proline imidic peptide bonds in oligopeptides.</text>
</comment>
<evidence type="ECO:0000313" key="7">
    <source>
        <dbReference type="EMBL" id="ORY85655.1"/>
    </source>
</evidence>
<dbReference type="EC" id="5.2.1.8" evidence="5"/>
<dbReference type="PANTHER" id="PTHR45625">
    <property type="entry name" value="PEPTIDYL-PROLYL CIS-TRANS ISOMERASE-RELATED"/>
    <property type="match status" value="1"/>
</dbReference>
<dbReference type="OrthoDB" id="271386at2759"/>
<accession>A0A1Y2FSG4</accession>
<comment type="catalytic activity">
    <reaction evidence="1 5">
        <text>[protein]-peptidylproline (omega=180) = [protein]-peptidylproline (omega=0)</text>
        <dbReference type="Rhea" id="RHEA:16237"/>
        <dbReference type="Rhea" id="RHEA-COMP:10747"/>
        <dbReference type="Rhea" id="RHEA-COMP:10748"/>
        <dbReference type="ChEBI" id="CHEBI:83833"/>
        <dbReference type="ChEBI" id="CHEBI:83834"/>
        <dbReference type="EC" id="5.2.1.8"/>
    </reaction>
</comment>
<evidence type="ECO:0000256" key="5">
    <source>
        <dbReference type="RuleBase" id="RU363019"/>
    </source>
</evidence>
<dbReference type="EMBL" id="MCFI01000004">
    <property type="protein sequence ID" value="ORY85655.1"/>
    <property type="molecule type" value="Genomic_DNA"/>
</dbReference>